<evidence type="ECO:0000313" key="1">
    <source>
        <dbReference type="EMBL" id="SMB99791.1"/>
    </source>
</evidence>
<evidence type="ECO:0000313" key="2">
    <source>
        <dbReference type="Proteomes" id="UP000192266"/>
    </source>
</evidence>
<accession>A0A1W1W326</accession>
<dbReference type="EMBL" id="FWWW01000095">
    <property type="protein sequence ID" value="SMB99791.1"/>
    <property type="molecule type" value="Genomic_DNA"/>
</dbReference>
<protein>
    <submittedName>
        <fullName evidence="1">Uncharacterized protein</fullName>
    </submittedName>
</protein>
<keyword evidence="2" id="KW-1185">Reference proteome</keyword>
<gene>
    <name evidence="1" type="ORF">SAMN00120144_2771</name>
</gene>
<name>A0A1W1W326_9BACT</name>
<organism evidence="1 2">
    <name type="scientific">Hymenobacter roseosalivarius DSM 11622</name>
    <dbReference type="NCBI Taxonomy" id="645990"/>
    <lineage>
        <taxon>Bacteria</taxon>
        <taxon>Pseudomonadati</taxon>
        <taxon>Bacteroidota</taxon>
        <taxon>Cytophagia</taxon>
        <taxon>Cytophagales</taxon>
        <taxon>Hymenobacteraceae</taxon>
        <taxon>Hymenobacter</taxon>
    </lineage>
</organism>
<sequence>MSNARKNAPQSAFEYGLLIENVMQSGSEASRSR</sequence>
<dbReference type="STRING" id="645990.SAMN00120144_2771"/>
<reference evidence="1 2" key="1">
    <citation type="submission" date="2017-04" db="EMBL/GenBank/DDBJ databases">
        <authorList>
            <person name="Afonso C.L."/>
            <person name="Miller P.J."/>
            <person name="Scott M.A."/>
            <person name="Spackman E."/>
            <person name="Goraichik I."/>
            <person name="Dimitrov K.M."/>
            <person name="Suarez D.L."/>
            <person name="Swayne D.E."/>
        </authorList>
    </citation>
    <scope>NUCLEOTIDE SEQUENCE [LARGE SCALE GENOMIC DNA]</scope>
    <source>
        <strain evidence="1 2">DSM 11622</strain>
    </source>
</reference>
<dbReference type="AlphaFoldDB" id="A0A1W1W326"/>
<proteinExistence type="predicted"/>
<dbReference type="Proteomes" id="UP000192266">
    <property type="component" value="Unassembled WGS sequence"/>
</dbReference>